<dbReference type="Gene3D" id="1.10.10.10">
    <property type="entry name" value="Winged helix-like DNA-binding domain superfamily/Winged helix DNA-binding domain"/>
    <property type="match status" value="1"/>
</dbReference>
<name>A0A318SEW7_9DEIO</name>
<evidence type="ECO:0000313" key="2">
    <source>
        <dbReference type="Proteomes" id="UP000248326"/>
    </source>
</evidence>
<organism evidence="1 2">
    <name type="scientific">Deinococcus yavapaiensis KR-236</name>
    <dbReference type="NCBI Taxonomy" id="694435"/>
    <lineage>
        <taxon>Bacteria</taxon>
        <taxon>Thermotogati</taxon>
        <taxon>Deinococcota</taxon>
        <taxon>Deinococci</taxon>
        <taxon>Deinococcales</taxon>
        <taxon>Deinococcaceae</taxon>
        <taxon>Deinococcus</taxon>
    </lineage>
</organism>
<evidence type="ECO:0008006" key="3">
    <source>
        <dbReference type="Google" id="ProtNLM"/>
    </source>
</evidence>
<dbReference type="InterPro" id="IPR036390">
    <property type="entry name" value="WH_DNA-bd_sf"/>
</dbReference>
<accession>A0A318SEW7</accession>
<comment type="caution">
    <text evidence="1">The sequence shown here is derived from an EMBL/GenBank/DDBJ whole genome shotgun (WGS) entry which is preliminary data.</text>
</comment>
<gene>
    <name evidence="1" type="ORF">DES52_11490</name>
</gene>
<sequence length="75" mass="8330">MGWYSKEIVNDTLIYEQDQEVLHAIQLQGNATVAALAAHLGLPVLSVRASVNRLLVRGHIRGHKISDVRVEYHSA</sequence>
<protein>
    <recommendedName>
        <fullName evidence="3">Winged helix-turn-helix DNA-binding protein</fullName>
    </recommendedName>
</protein>
<dbReference type="InterPro" id="IPR036388">
    <property type="entry name" value="WH-like_DNA-bd_sf"/>
</dbReference>
<evidence type="ECO:0000313" key="1">
    <source>
        <dbReference type="EMBL" id="PYE51889.1"/>
    </source>
</evidence>
<reference evidence="1 2" key="1">
    <citation type="submission" date="2018-06" db="EMBL/GenBank/DDBJ databases">
        <title>Genomic Encyclopedia of Type Strains, Phase IV (KMG-IV): sequencing the most valuable type-strain genomes for metagenomic binning, comparative biology and taxonomic classification.</title>
        <authorList>
            <person name="Goeker M."/>
        </authorList>
    </citation>
    <scope>NUCLEOTIDE SEQUENCE [LARGE SCALE GENOMIC DNA]</scope>
    <source>
        <strain evidence="1 2">DSM 18048</strain>
    </source>
</reference>
<dbReference type="SUPFAM" id="SSF46785">
    <property type="entry name" value="Winged helix' DNA-binding domain"/>
    <property type="match status" value="1"/>
</dbReference>
<keyword evidence="2" id="KW-1185">Reference proteome</keyword>
<dbReference type="AlphaFoldDB" id="A0A318SEW7"/>
<dbReference type="Proteomes" id="UP000248326">
    <property type="component" value="Unassembled WGS sequence"/>
</dbReference>
<proteinExistence type="predicted"/>
<dbReference type="EMBL" id="QJSX01000014">
    <property type="protein sequence ID" value="PYE51889.1"/>
    <property type="molecule type" value="Genomic_DNA"/>
</dbReference>